<evidence type="ECO:0000313" key="4">
    <source>
        <dbReference type="Proteomes" id="UP000234254"/>
    </source>
</evidence>
<dbReference type="GeneID" id="36549147"/>
<dbReference type="VEuPathDB" id="FungiDB:P168DRAFT_330743"/>
<evidence type="ECO:0000313" key="3">
    <source>
        <dbReference type="EMBL" id="PKX99925.1"/>
    </source>
</evidence>
<accession>A0A2I1CQM8</accession>
<evidence type="ECO:0000256" key="2">
    <source>
        <dbReference type="SAM" id="MobiDB-lite"/>
    </source>
</evidence>
<feature type="compositionally biased region" description="Low complexity" evidence="2">
    <location>
        <begin position="215"/>
        <end position="224"/>
    </location>
</feature>
<organism evidence="3 4">
    <name type="scientific">Aspergillus campestris (strain IBT 28561)</name>
    <dbReference type="NCBI Taxonomy" id="1392248"/>
    <lineage>
        <taxon>Eukaryota</taxon>
        <taxon>Fungi</taxon>
        <taxon>Dikarya</taxon>
        <taxon>Ascomycota</taxon>
        <taxon>Pezizomycotina</taxon>
        <taxon>Eurotiomycetes</taxon>
        <taxon>Eurotiomycetidae</taxon>
        <taxon>Eurotiales</taxon>
        <taxon>Aspergillaceae</taxon>
        <taxon>Aspergillus</taxon>
        <taxon>Aspergillus subgen. Circumdati</taxon>
    </lineage>
</organism>
<protein>
    <submittedName>
        <fullName evidence="3">Uncharacterized protein</fullName>
    </submittedName>
</protein>
<sequence>MLASPPKRRKTGEPANVDASQTNIPSLQQRAARRSNDRNSFRSPTRASLARSHPEILGRAISRTSTRSPQRATGGDGQTGSEDGSEAKTFGLRDRKALRPSLTAKPSPMKVFNSSQSPSRRASGLQAFAVPPRRVSRRILPADLAFHSPVATQKAPMEDALSNTPDNQLASELDGATPAATLDGAADEPLQDMLDEPDLPPTPTQLGLERPPSRPSGILSSSPSAQRGKAGRRRATETYEHSPSKLRSVDYGVDKTDPTSLGTMLAQTPVPEPVMKKRKIKNEIAAEIQQLKAEIAELESWSSLGGPQDDQDRDVHKLLSLLASENSTQTSTKAKPNKAPISSLLSTLLPFATKTTPQTPDTPDPTNPFALSASAQTAPYLNTFAPLSLAGQSSTASNSKPATFTERHDLTLSAPAPFPSTLYRVLISYETNPETQSLVSVSAPANTNSQPSRVPEYLQSWITTRLSHALLKLDVSGLCWGINRYWEASISRAGLWAKLEDQRAALAAGRFTPHTAINQDDDNSTSTSNMRQILPHLERTSMLFESKSKPHQVLLSCELTLDDWTGEPQLKPAISISSTAVGSNGESERRVELESKRLFHTMLSDRRMGASEMLGEDDGAVILEASYCVLGVLFGSERRIPGEKTQKKG</sequence>
<comment type="caution">
    <text evidence="3">The sequence shown here is derived from an EMBL/GenBank/DDBJ whole genome shotgun (WGS) entry which is preliminary data.</text>
</comment>
<dbReference type="Proteomes" id="UP000234254">
    <property type="component" value="Unassembled WGS sequence"/>
</dbReference>
<feature type="compositionally biased region" description="Polar residues" evidence="2">
    <location>
        <begin position="18"/>
        <end position="29"/>
    </location>
</feature>
<evidence type="ECO:0000256" key="1">
    <source>
        <dbReference type="SAM" id="Coils"/>
    </source>
</evidence>
<feature type="coiled-coil region" evidence="1">
    <location>
        <begin position="274"/>
        <end position="301"/>
    </location>
</feature>
<name>A0A2I1CQM8_ASPC2</name>
<dbReference type="RefSeq" id="XP_024688520.1">
    <property type="nucleotide sequence ID" value="XM_024841623.1"/>
</dbReference>
<dbReference type="OrthoDB" id="4160836at2759"/>
<feature type="compositionally biased region" description="Polar residues" evidence="2">
    <location>
        <begin position="62"/>
        <end position="71"/>
    </location>
</feature>
<feature type="compositionally biased region" description="Basic residues" evidence="2">
    <location>
        <begin position="1"/>
        <end position="10"/>
    </location>
</feature>
<dbReference type="EMBL" id="MSFM01000017">
    <property type="protein sequence ID" value="PKX99925.1"/>
    <property type="molecule type" value="Genomic_DNA"/>
</dbReference>
<feature type="compositionally biased region" description="Basic and acidic residues" evidence="2">
    <location>
        <begin position="234"/>
        <end position="243"/>
    </location>
</feature>
<proteinExistence type="predicted"/>
<gene>
    <name evidence="3" type="ORF">P168DRAFT_330743</name>
</gene>
<keyword evidence="1" id="KW-0175">Coiled coil</keyword>
<keyword evidence="4" id="KW-1185">Reference proteome</keyword>
<feature type="region of interest" description="Disordered" evidence="2">
    <location>
        <begin position="1"/>
        <end position="129"/>
    </location>
</feature>
<dbReference type="AlphaFoldDB" id="A0A2I1CQM8"/>
<feature type="region of interest" description="Disordered" evidence="2">
    <location>
        <begin position="190"/>
        <end position="253"/>
    </location>
</feature>
<reference evidence="3" key="1">
    <citation type="submission" date="2016-12" db="EMBL/GenBank/DDBJ databases">
        <title>The genomes of Aspergillus section Nigri reveals drivers in fungal speciation.</title>
        <authorList>
            <consortium name="DOE Joint Genome Institute"/>
            <person name="Vesth T.C."/>
            <person name="Nybo J."/>
            <person name="Theobald S."/>
            <person name="Brandl J."/>
            <person name="Frisvad J.C."/>
            <person name="Nielsen K.F."/>
            <person name="Lyhne E.K."/>
            <person name="Kogle M.E."/>
            <person name="Kuo A."/>
            <person name="Riley R."/>
            <person name="Clum A."/>
            <person name="Nolan M."/>
            <person name="Lipzen A."/>
            <person name="Salamov A."/>
            <person name="Henrissat B."/>
            <person name="Wiebenga A."/>
            <person name="De vries R.P."/>
            <person name="Grigoriev I.V."/>
            <person name="Mortensen U.H."/>
            <person name="Andersen M.R."/>
            <person name="Baker S.E."/>
        </authorList>
    </citation>
    <scope>NUCLEOTIDE SEQUENCE</scope>
    <source>
        <strain evidence="3">IBT 28561</strain>
    </source>
</reference>